<gene>
    <name evidence="1" type="ORF">O0R41_14800</name>
</gene>
<reference evidence="2" key="1">
    <citation type="journal article" date="2022" name="J Environ Chem Eng">
        <title>Biodegradation of petroleum oil using a constructed nonpathogenic and heavy metal-tolerant bacterial consortium isolated from marine sponges.</title>
        <authorList>
            <person name="Dechsakulwatana C."/>
            <person name="Rungsihiranrut A."/>
            <person name="Muangchinda C."/>
            <person name="Ningthoujam R."/>
            <person name="Klankeo P."/>
            <person name="Pinyakong O."/>
        </authorList>
    </citation>
    <scope>NUCLEOTIDE SEQUENCE [LARGE SCALE GENOMIC DNA]</scope>
    <source>
        <strain evidence="2">MO2-4</strain>
    </source>
</reference>
<dbReference type="Proteomes" id="UP001185984">
    <property type="component" value="Unassembled WGS sequence"/>
</dbReference>
<dbReference type="RefSeq" id="WP_317517516.1">
    <property type="nucleotide sequence ID" value="NZ_JAPTHD010000006.1"/>
</dbReference>
<proteinExistence type="predicted"/>
<organism evidence="1 2">
    <name type="scientific">Sphingobium naphthae</name>
    <dbReference type="NCBI Taxonomy" id="1886786"/>
    <lineage>
        <taxon>Bacteria</taxon>
        <taxon>Pseudomonadati</taxon>
        <taxon>Pseudomonadota</taxon>
        <taxon>Alphaproteobacteria</taxon>
        <taxon>Sphingomonadales</taxon>
        <taxon>Sphingomonadaceae</taxon>
        <taxon>Sphingobium</taxon>
    </lineage>
</organism>
<dbReference type="EMBL" id="JAPTHD010000006">
    <property type="protein sequence ID" value="MDV5824873.1"/>
    <property type="molecule type" value="Genomic_DNA"/>
</dbReference>
<evidence type="ECO:0000313" key="1">
    <source>
        <dbReference type="EMBL" id="MDV5824873.1"/>
    </source>
</evidence>
<name>A0ABU3ZZC3_9SPHN</name>
<keyword evidence="2" id="KW-1185">Reference proteome</keyword>
<dbReference type="InterPro" id="IPR010836">
    <property type="entry name" value="SapC"/>
</dbReference>
<protein>
    <submittedName>
        <fullName evidence="1">SapC family protein</fullName>
    </submittedName>
</protein>
<sequence>MSQHQLLDSLNHRDLRVRTDSAAELGDGVMACLLMPTEFRQAQAHFPILFRRDQASGAFSALALFGFDNGENLFLEGGHWDAGYKPLAQAVQPFLIGRSADGQPGGQVHVDLDSPRILRGGPENMDGEALFDAAGKPSPYLDLIAQRLGDLDAAYRASADFFAALVRHDLLEPFTIDVPLIDGSNNSLVGFHIVNEDRLQALDADALADLHGAGHLMPLFMAVASVAQFSELVARKNRRIAGG</sequence>
<accession>A0ABU3ZZC3</accession>
<dbReference type="Pfam" id="PF07277">
    <property type="entry name" value="SapC"/>
    <property type="match status" value="1"/>
</dbReference>
<comment type="caution">
    <text evidence="1">The sequence shown here is derived from an EMBL/GenBank/DDBJ whole genome shotgun (WGS) entry which is preliminary data.</text>
</comment>
<evidence type="ECO:0000313" key="2">
    <source>
        <dbReference type="Proteomes" id="UP001185984"/>
    </source>
</evidence>